<dbReference type="Proteomes" id="UP000630923">
    <property type="component" value="Unassembled WGS sequence"/>
</dbReference>
<dbReference type="PANTHER" id="PTHR12558:SF33">
    <property type="entry name" value="BLL7664 PROTEIN"/>
    <property type="match status" value="1"/>
</dbReference>
<dbReference type="Gene3D" id="2.60.120.620">
    <property type="entry name" value="q2cbj1_9rhob like domain"/>
    <property type="match status" value="1"/>
</dbReference>
<dbReference type="PANTHER" id="PTHR12558">
    <property type="entry name" value="CELL DIVISION CYCLE 16,23,27"/>
    <property type="match status" value="1"/>
</dbReference>
<dbReference type="Pfam" id="PF13759">
    <property type="entry name" value="2OG-FeII_Oxy_5"/>
    <property type="match status" value="1"/>
</dbReference>
<dbReference type="SMART" id="SM00028">
    <property type="entry name" value="TPR"/>
    <property type="match status" value="10"/>
</dbReference>
<feature type="repeat" description="TPR" evidence="1">
    <location>
        <begin position="142"/>
        <end position="175"/>
    </location>
</feature>
<reference evidence="2" key="2">
    <citation type="submission" date="2020-09" db="EMBL/GenBank/DDBJ databases">
        <authorList>
            <person name="Sun Q."/>
            <person name="Kim S."/>
        </authorList>
    </citation>
    <scope>NUCLEOTIDE SEQUENCE</scope>
    <source>
        <strain evidence="2">KCTC 42590</strain>
    </source>
</reference>
<dbReference type="AlphaFoldDB" id="A0A919ASK0"/>
<evidence type="ECO:0000313" key="3">
    <source>
        <dbReference type="Proteomes" id="UP000630923"/>
    </source>
</evidence>
<dbReference type="SUPFAM" id="SSF48439">
    <property type="entry name" value="Protein prenylyltransferase"/>
    <property type="match status" value="1"/>
</dbReference>
<dbReference type="PROSITE" id="PS50005">
    <property type="entry name" value="TPR"/>
    <property type="match status" value="3"/>
</dbReference>
<dbReference type="RefSeq" id="WP_191251817.1">
    <property type="nucleotide sequence ID" value="NZ_BNCI01000002.1"/>
</dbReference>
<name>A0A919ASK0_9PROT</name>
<feature type="repeat" description="TPR" evidence="1">
    <location>
        <begin position="311"/>
        <end position="344"/>
    </location>
</feature>
<accession>A0A919ASK0</accession>
<keyword evidence="3" id="KW-1185">Reference proteome</keyword>
<protein>
    <submittedName>
        <fullName evidence="2">Tetratricopeptide repeat-containing 2OG-Fe(II) oxygenase</fullName>
    </submittedName>
</protein>
<evidence type="ECO:0000313" key="2">
    <source>
        <dbReference type="EMBL" id="GHF22673.1"/>
    </source>
</evidence>
<reference evidence="2" key="1">
    <citation type="journal article" date="2014" name="Int. J. Syst. Evol. Microbiol.">
        <title>Complete genome sequence of Corynebacterium casei LMG S-19264T (=DSM 44701T), isolated from a smear-ripened cheese.</title>
        <authorList>
            <consortium name="US DOE Joint Genome Institute (JGI-PGF)"/>
            <person name="Walter F."/>
            <person name="Albersmeier A."/>
            <person name="Kalinowski J."/>
            <person name="Ruckert C."/>
        </authorList>
    </citation>
    <scope>NUCLEOTIDE SEQUENCE</scope>
    <source>
        <strain evidence="2">KCTC 42590</strain>
    </source>
</reference>
<evidence type="ECO:0000256" key="1">
    <source>
        <dbReference type="PROSITE-ProRule" id="PRU00339"/>
    </source>
</evidence>
<feature type="repeat" description="TPR" evidence="1">
    <location>
        <begin position="40"/>
        <end position="73"/>
    </location>
</feature>
<dbReference type="InterPro" id="IPR011990">
    <property type="entry name" value="TPR-like_helical_dom_sf"/>
</dbReference>
<sequence>MTGTSVQHYLQQAYALLSQGQAPKALEVLSQTLQAYPRNADAFHLAALCYKSLGNNDQTEKSFKTALAYSPNNVQIHCNYANYLSTMGSLDGAIQKYQYALRLDNKFTPCWSGLGSTALNAGLFSVAEDAYLNITKLQPNNSLGWHGLGSSLRAQDKLFDAEKAFKQAVSCDPNNAAAWINLAVVQRFLGNLAGATSCLNHAKQAGFNGPELLDAQASVALDAGDTEECLELYKTIIRNTPQYLPAYDALARITYEHQPEEDAAEILQQALIKNPNNTKLTYDLIRLLFEMNRHDEALALLDKEMHKSPSPSLQAAKASALEKMGNLEEAITLFEAAISQLPENGKVRLDFVRTLIRAGHLDHADQHVKKAIDLDPNHQLAWAYQGDVWRLMGNSEREEWLHGYDGVLVKQLEIHPPSGYASISDFLKALKEALLPLHKADKEPVNQSLQKGSQTSGNLFGFDNRIIQDLKSSIQHATLKYIEDLPEDPSHPLLSRKSDMIRFAGAWSVKLGSQGHHINHVHSRGWLSSAFYVDLPPIVNEDHHGHQGWIQFGQPPSEIELPLSPRKLIMPKEGTFALFPSYTWHGTIPFNSTDDRLTVAYDIVPG</sequence>
<organism evidence="2 3">
    <name type="scientific">Kordiimonas sediminis</name>
    <dbReference type="NCBI Taxonomy" id="1735581"/>
    <lineage>
        <taxon>Bacteria</taxon>
        <taxon>Pseudomonadati</taxon>
        <taxon>Pseudomonadota</taxon>
        <taxon>Alphaproteobacteria</taxon>
        <taxon>Kordiimonadales</taxon>
        <taxon>Kordiimonadaceae</taxon>
        <taxon>Kordiimonas</taxon>
    </lineage>
</organism>
<dbReference type="InterPro" id="IPR019734">
    <property type="entry name" value="TPR_rpt"/>
</dbReference>
<keyword evidence="1" id="KW-0802">TPR repeat</keyword>
<dbReference type="SUPFAM" id="SSF48452">
    <property type="entry name" value="TPR-like"/>
    <property type="match status" value="2"/>
</dbReference>
<proteinExistence type="predicted"/>
<dbReference type="Pfam" id="PF14559">
    <property type="entry name" value="TPR_19"/>
    <property type="match status" value="3"/>
</dbReference>
<dbReference type="InterPro" id="IPR012668">
    <property type="entry name" value="CHP02466"/>
</dbReference>
<comment type="caution">
    <text evidence="2">The sequence shown here is derived from an EMBL/GenBank/DDBJ whole genome shotgun (WGS) entry which is preliminary data.</text>
</comment>
<dbReference type="Pfam" id="PF13431">
    <property type="entry name" value="TPR_17"/>
    <property type="match status" value="1"/>
</dbReference>
<gene>
    <name evidence="2" type="ORF">GCM10017044_16290</name>
</gene>
<dbReference type="Gene3D" id="1.25.40.10">
    <property type="entry name" value="Tetratricopeptide repeat domain"/>
    <property type="match status" value="2"/>
</dbReference>
<dbReference type="EMBL" id="BNCI01000002">
    <property type="protein sequence ID" value="GHF22673.1"/>
    <property type="molecule type" value="Genomic_DNA"/>
</dbReference>